<dbReference type="EMBL" id="JTDW01000010">
    <property type="protein sequence ID" value="KJD34914.1"/>
    <property type="molecule type" value="Genomic_DNA"/>
</dbReference>
<accession>A0A0D7W7D8</accession>
<reference evidence="1 2" key="1">
    <citation type="submission" date="2014-11" db="EMBL/GenBank/DDBJ databases">
        <title>Tamlana sedimentorum sp. nov., isolated from shallow sand sediments of the Sea of Japan.</title>
        <authorList>
            <person name="Romanenko L.A."/>
        </authorList>
    </citation>
    <scope>NUCLEOTIDE SEQUENCE [LARGE SCALE GENOMIC DNA]</scope>
    <source>
        <strain evidence="1 2">JCM 19808</strain>
    </source>
</reference>
<proteinExistence type="predicted"/>
<dbReference type="Gene3D" id="3.40.50.2000">
    <property type="entry name" value="Glycogen Phosphorylase B"/>
    <property type="match status" value="2"/>
</dbReference>
<dbReference type="STRING" id="1435349.PW52_12460"/>
<name>A0A0D7W7D8_9FLAO</name>
<protein>
    <recommendedName>
        <fullName evidence="3">Glycosyl transferase family 1 domain-containing protein</fullName>
    </recommendedName>
</protein>
<gene>
    <name evidence="1" type="ORF">PW52_12460</name>
</gene>
<sequence length="367" mass="41684">MFICGSLEPGKDGVGDYTRRLCAELAKQGVLVSMLAYNDKHLTETVDKHRISENTKIPCLRLPHTYSSKLRCEAAKLWVDDFNPDWVSLQFVPYSYHDKGIPFRLASQLKMICGTRKFQVMFHELWLGMNKQDSFKQKIIGVIQKKIITNLITSLNVKIVNTQSQLYNYMLQNNGNNPKLLPLFSNIPNVETKTQTKNNNTRLVVFGGVREGAPKEELANEIVNFINNHPNNIVSLTLVGKSGKEQQNWADTFKSKNIEVYVIGEASEFEVSRILNESDYGIATTPLYLIEKSGTVAAMLEHNLPILVVAKQWKPIFNFNMQIPNGIMEYKTGNFETFLNSVKKDGLNYNRGVTFVAERFLSFINAS</sequence>
<comment type="caution">
    <text evidence="1">The sequence shown here is derived from an EMBL/GenBank/DDBJ whole genome shotgun (WGS) entry which is preliminary data.</text>
</comment>
<evidence type="ECO:0000313" key="2">
    <source>
        <dbReference type="Proteomes" id="UP000032578"/>
    </source>
</evidence>
<evidence type="ECO:0008006" key="3">
    <source>
        <dbReference type="Google" id="ProtNLM"/>
    </source>
</evidence>
<dbReference type="AlphaFoldDB" id="A0A0D7W7D8"/>
<evidence type="ECO:0000313" key="1">
    <source>
        <dbReference type="EMBL" id="KJD34914.1"/>
    </source>
</evidence>
<keyword evidence="2" id="KW-1185">Reference proteome</keyword>
<dbReference type="Proteomes" id="UP000032578">
    <property type="component" value="Unassembled WGS sequence"/>
</dbReference>
<organism evidence="1 2">
    <name type="scientific">Neotamlana sedimentorum</name>
    <dbReference type="NCBI Taxonomy" id="1435349"/>
    <lineage>
        <taxon>Bacteria</taxon>
        <taxon>Pseudomonadati</taxon>
        <taxon>Bacteroidota</taxon>
        <taxon>Flavobacteriia</taxon>
        <taxon>Flavobacteriales</taxon>
        <taxon>Flavobacteriaceae</taxon>
        <taxon>Neotamlana</taxon>
    </lineage>
</organism>
<dbReference type="SUPFAM" id="SSF53756">
    <property type="entry name" value="UDP-Glycosyltransferase/glycogen phosphorylase"/>
    <property type="match status" value="1"/>
</dbReference>
<dbReference type="PATRIC" id="fig|1435349.4.peg.510"/>